<dbReference type="EMBL" id="JBHTHZ010000005">
    <property type="protein sequence ID" value="MFD0793634.1"/>
    <property type="molecule type" value="Genomic_DNA"/>
</dbReference>
<evidence type="ECO:0000256" key="1">
    <source>
        <dbReference type="SAM" id="SignalP"/>
    </source>
</evidence>
<gene>
    <name evidence="3" type="ORF">ACFQZX_08390</name>
</gene>
<reference evidence="4" key="1">
    <citation type="journal article" date="2019" name="Int. J. Syst. Evol. Microbiol.">
        <title>The Global Catalogue of Microorganisms (GCM) 10K type strain sequencing project: providing services to taxonomists for standard genome sequencing and annotation.</title>
        <authorList>
            <consortium name="The Broad Institute Genomics Platform"/>
            <consortium name="The Broad Institute Genome Sequencing Center for Infectious Disease"/>
            <person name="Wu L."/>
            <person name="Ma J."/>
        </authorList>
    </citation>
    <scope>NUCLEOTIDE SEQUENCE [LARGE SCALE GENOMIC DNA]</scope>
    <source>
        <strain evidence="4">CCUG 61484</strain>
    </source>
</reference>
<dbReference type="Pfam" id="PF17251">
    <property type="entry name" value="Pom"/>
    <property type="match status" value="1"/>
</dbReference>
<dbReference type="InterPro" id="IPR035163">
    <property type="entry name" value="Pom"/>
</dbReference>
<name>A0ABW3ATH7_9SPHI</name>
<feature type="chain" id="PRO_5046322103" description="Protochlamydia outer membrane protein domain-containing protein" evidence="1">
    <location>
        <begin position="21"/>
        <end position="296"/>
    </location>
</feature>
<dbReference type="Gene3D" id="2.40.128.90">
    <property type="entry name" value="OMPT-like"/>
    <property type="match status" value="1"/>
</dbReference>
<dbReference type="InterPro" id="IPR020080">
    <property type="entry name" value="OM_adhesin/peptidase_omptin"/>
</dbReference>
<feature type="domain" description="Protochlamydia outer membrane protein" evidence="2">
    <location>
        <begin position="34"/>
        <end position="279"/>
    </location>
</feature>
<keyword evidence="4" id="KW-1185">Reference proteome</keyword>
<keyword evidence="1" id="KW-0732">Signal</keyword>
<proteinExistence type="predicted"/>
<feature type="signal peptide" evidence="1">
    <location>
        <begin position="1"/>
        <end position="20"/>
    </location>
</feature>
<dbReference type="SUPFAM" id="SSF69917">
    <property type="entry name" value="OMPT-like"/>
    <property type="match status" value="1"/>
</dbReference>
<dbReference type="Proteomes" id="UP001597010">
    <property type="component" value="Unassembled WGS sequence"/>
</dbReference>
<evidence type="ECO:0000313" key="4">
    <source>
        <dbReference type="Proteomes" id="UP001597010"/>
    </source>
</evidence>
<sequence>MKKLFTICFLLLRYTGLVYAQTDSSRLQITASGGYEQLNLKWSIAGNINGEKPNILSELRWKNVAGSVINGSLNWRLWKRVYAIAGYSRVFIKAGTVTDDDYNGDNRTNQIYHDLFNGNLGFARHWLAGAGYCLVNKGPLTLCPYIGYSENTQSLHILDRTGNSPDLNSTYETRWKGPFIKVLATYALYDKIQFNGIINYQQSVYSAKANWNFIQTFQHPVSYRHTANGYWLTAGLSCSYIFNHQLSFMIGAEQYYAKTGNGTDELFLITGPSQKTQLNNVSLNGYRIFGGLILKY</sequence>
<dbReference type="InterPro" id="IPR053724">
    <property type="entry name" value="OMP_A26_sf"/>
</dbReference>
<organism evidence="3 4">
    <name type="scientific">Mucilaginibacter litoreus</name>
    <dbReference type="NCBI Taxonomy" id="1048221"/>
    <lineage>
        <taxon>Bacteria</taxon>
        <taxon>Pseudomonadati</taxon>
        <taxon>Bacteroidota</taxon>
        <taxon>Sphingobacteriia</taxon>
        <taxon>Sphingobacteriales</taxon>
        <taxon>Sphingobacteriaceae</taxon>
        <taxon>Mucilaginibacter</taxon>
    </lineage>
</organism>
<protein>
    <recommendedName>
        <fullName evidence="2">Protochlamydia outer membrane protein domain-containing protein</fullName>
    </recommendedName>
</protein>
<accession>A0ABW3ATH7</accession>
<dbReference type="RefSeq" id="WP_377113718.1">
    <property type="nucleotide sequence ID" value="NZ_JBHTHZ010000005.1"/>
</dbReference>
<comment type="caution">
    <text evidence="3">The sequence shown here is derived from an EMBL/GenBank/DDBJ whole genome shotgun (WGS) entry which is preliminary data.</text>
</comment>
<evidence type="ECO:0000259" key="2">
    <source>
        <dbReference type="Pfam" id="PF17251"/>
    </source>
</evidence>
<evidence type="ECO:0000313" key="3">
    <source>
        <dbReference type="EMBL" id="MFD0793634.1"/>
    </source>
</evidence>